<organism evidence="2 3">
    <name type="scientific">Danionella cerebrum</name>
    <dbReference type="NCBI Taxonomy" id="2873325"/>
    <lineage>
        <taxon>Eukaryota</taxon>
        <taxon>Metazoa</taxon>
        <taxon>Chordata</taxon>
        <taxon>Craniata</taxon>
        <taxon>Vertebrata</taxon>
        <taxon>Euteleostomi</taxon>
        <taxon>Actinopterygii</taxon>
        <taxon>Neopterygii</taxon>
        <taxon>Teleostei</taxon>
        <taxon>Ostariophysi</taxon>
        <taxon>Cypriniformes</taxon>
        <taxon>Danionidae</taxon>
        <taxon>Danioninae</taxon>
        <taxon>Danionella</taxon>
    </lineage>
</organism>
<keyword evidence="3" id="KW-1185">Reference proteome</keyword>
<dbReference type="EMBL" id="SRMA01026728">
    <property type="protein sequence ID" value="TRY74114.1"/>
    <property type="molecule type" value="Genomic_DNA"/>
</dbReference>
<feature type="domain" description="Mut7-C RNAse" evidence="1">
    <location>
        <begin position="63"/>
        <end position="97"/>
    </location>
</feature>
<dbReference type="OrthoDB" id="18193at2759"/>
<reference evidence="2 3" key="1">
    <citation type="journal article" date="2019" name="Sci. Data">
        <title>Hybrid genome assembly and annotation of Danionella translucida.</title>
        <authorList>
            <person name="Kadobianskyi M."/>
            <person name="Schulze L."/>
            <person name="Schuelke M."/>
            <person name="Judkewitz B."/>
        </authorList>
    </citation>
    <scope>NUCLEOTIDE SEQUENCE [LARGE SCALE GENOMIC DNA]</scope>
    <source>
        <strain evidence="2 3">Bolton</strain>
    </source>
</reference>
<evidence type="ECO:0000259" key="1">
    <source>
        <dbReference type="Pfam" id="PF01927"/>
    </source>
</evidence>
<accession>A0A553P8V4</accession>
<dbReference type="InterPro" id="IPR002782">
    <property type="entry name" value="Mut7-C_RNAse_dom"/>
</dbReference>
<dbReference type="STRING" id="623744.A0A553P8V4"/>
<comment type="caution">
    <text evidence="2">The sequence shown here is derived from an EMBL/GenBank/DDBJ whole genome shotgun (WGS) entry which is preliminary data.</text>
</comment>
<evidence type="ECO:0000313" key="2">
    <source>
        <dbReference type="EMBL" id="TRY74114.1"/>
    </source>
</evidence>
<proteinExistence type="predicted"/>
<sequence length="198" mass="21818">MHLLHSTVSKREDFEELDDIQVDYNSWRDTDAPNFRPNCRWAPDTALDVKTLCFPSGAQIQVEIVPPGLLARIPLYFICTGCGKVFWEGTHFDRVRSQFLEVLKDANAALLAIAGEKGVGANLKLYLAPFSLLFDSSSFCAGKKSSPLSHAPRARGSELNGALRALPLLGCPAQGPLAVCLGWTNTQEILLLYREERA</sequence>
<protein>
    <recommendedName>
        <fullName evidence="1">Mut7-C RNAse domain-containing protein</fullName>
    </recommendedName>
</protein>
<name>A0A553P8V4_9TELE</name>
<gene>
    <name evidence="2" type="ORF">DNTS_026665</name>
</gene>
<evidence type="ECO:0000313" key="3">
    <source>
        <dbReference type="Proteomes" id="UP000316079"/>
    </source>
</evidence>
<dbReference type="Pfam" id="PF01927">
    <property type="entry name" value="Mut7-C"/>
    <property type="match status" value="1"/>
</dbReference>
<dbReference type="AlphaFoldDB" id="A0A553P8V4"/>
<dbReference type="Proteomes" id="UP000316079">
    <property type="component" value="Unassembled WGS sequence"/>
</dbReference>